<feature type="domain" description="Pyrroline-5-carboxylate reductase catalytic N-terminal" evidence="2">
    <location>
        <begin position="4"/>
        <end position="93"/>
    </location>
</feature>
<dbReference type="PANTHER" id="PTHR14239">
    <property type="entry name" value="DUDULIN-RELATED"/>
    <property type="match status" value="1"/>
</dbReference>
<dbReference type="Gene3D" id="3.40.50.720">
    <property type="entry name" value="NAD(P)-binding Rossmann-like Domain"/>
    <property type="match status" value="1"/>
</dbReference>
<gene>
    <name evidence="3" type="ORF">J2T04_003924</name>
</gene>
<proteinExistence type="predicted"/>
<name>A0ABT9SRC5_9FLAO</name>
<dbReference type="RefSeq" id="WP_306846244.1">
    <property type="nucleotide sequence ID" value="NZ_JAUSRL010000009.1"/>
</dbReference>
<dbReference type="SUPFAM" id="SSF51735">
    <property type="entry name" value="NAD(P)-binding Rossmann-fold domains"/>
    <property type="match status" value="1"/>
</dbReference>
<dbReference type="InterPro" id="IPR028939">
    <property type="entry name" value="P5C_Rdtase_cat_N"/>
</dbReference>
<evidence type="ECO:0000313" key="4">
    <source>
        <dbReference type="Proteomes" id="UP001235513"/>
    </source>
</evidence>
<dbReference type="Pfam" id="PF03807">
    <property type="entry name" value="F420_oxidored"/>
    <property type="match status" value="1"/>
</dbReference>
<dbReference type="InterPro" id="IPR036291">
    <property type="entry name" value="NAD(P)-bd_dom_sf"/>
</dbReference>
<protein>
    <submittedName>
        <fullName evidence="3">Dinucleotide-binding enzyme</fullName>
    </submittedName>
</protein>
<organism evidence="3 4">
    <name type="scientific">Chryseobacterium lathyri</name>
    <dbReference type="NCBI Taxonomy" id="395933"/>
    <lineage>
        <taxon>Bacteria</taxon>
        <taxon>Pseudomonadati</taxon>
        <taxon>Bacteroidota</taxon>
        <taxon>Flavobacteriia</taxon>
        <taxon>Flavobacteriales</taxon>
        <taxon>Weeksellaceae</taxon>
        <taxon>Chryseobacterium group</taxon>
        <taxon>Chryseobacterium</taxon>
    </lineage>
</organism>
<evidence type="ECO:0000259" key="2">
    <source>
        <dbReference type="Pfam" id="PF03807"/>
    </source>
</evidence>
<dbReference type="InterPro" id="IPR051267">
    <property type="entry name" value="STEAP_metalloreductase"/>
</dbReference>
<reference evidence="3 4" key="1">
    <citation type="submission" date="2023-07" db="EMBL/GenBank/DDBJ databases">
        <title>Sorghum-associated microbial communities from plants grown in Nebraska, USA.</title>
        <authorList>
            <person name="Schachtman D."/>
        </authorList>
    </citation>
    <scope>NUCLEOTIDE SEQUENCE [LARGE SCALE GENOMIC DNA]</scope>
    <source>
        <strain evidence="3 4">CC351</strain>
    </source>
</reference>
<dbReference type="EMBL" id="JAUSRL010000009">
    <property type="protein sequence ID" value="MDP9961996.1"/>
    <property type="molecule type" value="Genomic_DNA"/>
</dbReference>
<keyword evidence="4" id="KW-1185">Reference proteome</keyword>
<comment type="caution">
    <text evidence="3">The sequence shown here is derived from an EMBL/GenBank/DDBJ whole genome shotgun (WGS) entry which is preliminary data.</text>
</comment>
<sequence>MKKTIGIIGAGNIGKAVAGHFLKAGYNVTLSNSKDPLTLQATIDQLGKGAKAGTIQEAAESDIIILALPWSQIATLKDLRDWKDKIVIDATNHFITYYPDFTVEDLGDKASSEVVRDLLEGARIVKAFNTIFFKILETDPHVAGGNRVLFVSGDDTEAKDTVKELITDIGFAPVDLGSLAVGSKFQQAKGALATLNFIKIPS</sequence>
<evidence type="ECO:0000256" key="1">
    <source>
        <dbReference type="ARBA" id="ARBA00023002"/>
    </source>
</evidence>
<keyword evidence="1" id="KW-0560">Oxidoreductase</keyword>
<evidence type="ECO:0000313" key="3">
    <source>
        <dbReference type="EMBL" id="MDP9961996.1"/>
    </source>
</evidence>
<dbReference type="Proteomes" id="UP001235513">
    <property type="component" value="Unassembled WGS sequence"/>
</dbReference>
<accession>A0ABT9SRC5</accession>